<evidence type="ECO:0000313" key="1">
    <source>
        <dbReference type="EMBL" id="KAL0173804.1"/>
    </source>
</evidence>
<comment type="caution">
    <text evidence="1">The sequence shown here is derived from an EMBL/GenBank/DDBJ whole genome shotgun (WGS) entry which is preliminary data.</text>
</comment>
<accession>A0ABD0PIC2</accession>
<feature type="non-terminal residue" evidence="1">
    <location>
        <position position="1"/>
    </location>
</feature>
<evidence type="ECO:0000313" key="2">
    <source>
        <dbReference type="Proteomes" id="UP001529510"/>
    </source>
</evidence>
<dbReference type="AlphaFoldDB" id="A0ABD0PIC2"/>
<reference evidence="1 2" key="1">
    <citation type="submission" date="2024-05" db="EMBL/GenBank/DDBJ databases">
        <title>Genome sequencing and assembly of Indian major carp, Cirrhinus mrigala (Hamilton, 1822).</title>
        <authorList>
            <person name="Mohindra V."/>
            <person name="Chowdhury L.M."/>
            <person name="Lal K."/>
            <person name="Jena J.K."/>
        </authorList>
    </citation>
    <scope>NUCLEOTIDE SEQUENCE [LARGE SCALE GENOMIC DNA]</scope>
    <source>
        <strain evidence="1">CM1030</strain>
        <tissue evidence="1">Blood</tissue>
    </source>
</reference>
<name>A0ABD0PIC2_CIRMR</name>
<dbReference type="Proteomes" id="UP001529510">
    <property type="component" value="Unassembled WGS sequence"/>
</dbReference>
<proteinExistence type="predicted"/>
<dbReference type="Gene3D" id="3.60.21.10">
    <property type="match status" value="1"/>
</dbReference>
<dbReference type="SUPFAM" id="SSF56300">
    <property type="entry name" value="Metallo-dependent phosphatases"/>
    <property type="match status" value="1"/>
</dbReference>
<gene>
    <name evidence="1" type="ORF">M9458_029772</name>
</gene>
<keyword evidence="2" id="KW-1185">Reference proteome</keyword>
<dbReference type="PANTHER" id="PTHR10139">
    <property type="entry name" value="DOUBLE-STRAND BREAK REPAIR PROTEIN MRE11"/>
    <property type="match status" value="1"/>
</dbReference>
<dbReference type="PANTHER" id="PTHR10139:SF1">
    <property type="entry name" value="DOUBLE-STRAND BREAK REPAIR PROTEIN MRE11"/>
    <property type="match status" value="1"/>
</dbReference>
<dbReference type="InterPro" id="IPR029052">
    <property type="entry name" value="Metallo-depent_PP-like"/>
</dbReference>
<feature type="non-terminal residue" evidence="1">
    <location>
        <position position="53"/>
    </location>
</feature>
<protein>
    <submittedName>
        <fullName evidence="1">Uncharacterized protein</fullName>
    </submittedName>
</protein>
<dbReference type="EMBL" id="JAMKFB020000015">
    <property type="protein sequence ID" value="KAL0173804.1"/>
    <property type="molecule type" value="Genomic_DNA"/>
</dbReference>
<sequence>VDFVLLGGDLFHDNKPSRKTMHCCMEVMRKYCMGDRPIIFEILSDQAVNFSHS</sequence>
<organism evidence="1 2">
    <name type="scientific">Cirrhinus mrigala</name>
    <name type="common">Mrigala</name>
    <dbReference type="NCBI Taxonomy" id="683832"/>
    <lineage>
        <taxon>Eukaryota</taxon>
        <taxon>Metazoa</taxon>
        <taxon>Chordata</taxon>
        <taxon>Craniata</taxon>
        <taxon>Vertebrata</taxon>
        <taxon>Euteleostomi</taxon>
        <taxon>Actinopterygii</taxon>
        <taxon>Neopterygii</taxon>
        <taxon>Teleostei</taxon>
        <taxon>Ostariophysi</taxon>
        <taxon>Cypriniformes</taxon>
        <taxon>Cyprinidae</taxon>
        <taxon>Labeoninae</taxon>
        <taxon>Labeonini</taxon>
        <taxon>Cirrhinus</taxon>
    </lineage>
</organism>